<protein>
    <submittedName>
        <fullName evidence="2">Uncharacterized protein</fullName>
    </submittedName>
</protein>
<gene>
    <name evidence="2" type="ORF">PISMIDRAFT_498164</name>
</gene>
<dbReference type="Proteomes" id="UP000054018">
    <property type="component" value="Unassembled WGS sequence"/>
</dbReference>
<dbReference type="HOGENOM" id="CLU_2038967_0_0_1"/>
<evidence type="ECO:0000313" key="3">
    <source>
        <dbReference type="Proteomes" id="UP000054018"/>
    </source>
</evidence>
<evidence type="ECO:0000313" key="2">
    <source>
        <dbReference type="EMBL" id="KIK22544.1"/>
    </source>
</evidence>
<dbReference type="AlphaFoldDB" id="A0A0C9Z980"/>
<feature type="compositionally biased region" description="Polar residues" evidence="1">
    <location>
        <begin position="32"/>
        <end position="48"/>
    </location>
</feature>
<name>A0A0C9Z980_9AGAM</name>
<feature type="region of interest" description="Disordered" evidence="1">
    <location>
        <begin position="1"/>
        <end position="63"/>
    </location>
</feature>
<reference evidence="3" key="2">
    <citation type="submission" date="2015-01" db="EMBL/GenBank/DDBJ databases">
        <title>Evolutionary Origins and Diversification of the Mycorrhizal Mutualists.</title>
        <authorList>
            <consortium name="DOE Joint Genome Institute"/>
            <consortium name="Mycorrhizal Genomics Consortium"/>
            <person name="Kohler A."/>
            <person name="Kuo A."/>
            <person name="Nagy L.G."/>
            <person name="Floudas D."/>
            <person name="Copeland A."/>
            <person name="Barry K.W."/>
            <person name="Cichocki N."/>
            <person name="Veneault-Fourrey C."/>
            <person name="LaButti K."/>
            <person name="Lindquist E.A."/>
            <person name="Lipzen A."/>
            <person name="Lundell T."/>
            <person name="Morin E."/>
            <person name="Murat C."/>
            <person name="Riley R."/>
            <person name="Ohm R."/>
            <person name="Sun H."/>
            <person name="Tunlid A."/>
            <person name="Henrissat B."/>
            <person name="Grigoriev I.V."/>
            <person name="Hibbett D.S."/>
            <person name="Martin F."/>
        </authorList>
    </citation>
    <scope>NUCLEOTIDE SEQUENCE [LARGE SCALE GENOMIC DNA]</scope>
    <source>
        <strain evidence="3">441</strain>
    </source>
</reference>
<accession>A0A0C9Z980</accession>
<organism evidence="2 3">
    <name type="scientific">Pisolithus microcarpus 441</name>
    <dbReference type="NCBI Taxonomy" id="765257"/>
    <lineage>
        <taxon>Eukaryota</taxon>
        <taxon>Fungi</taxon>
        <taxon>Dikarya</taxon>
        <taxon>Basidiomycota</taxon>
        <taxon>Agaricomycotina</taxon>
        <taxon>Agaricomycetes</taxon>
        <taxon>Agaricomycetidae</taxon>
        <taxon>Boletales</taxon>
        <taxon>Sclerodermatineae</taxon>
        <taxon>Pisolithaceae</taxon>
        <taxon>Pisolithus</taxon>
    </lineage>
</organism>
<feature type="compositionally biased region" description="Basic and acidic residues" evidence="1">
    <location>
        <begin position="1"/>
        <end position="12"/>
    </location>
</feature>
<reference evidence="2 3" key="1">
    <citation type="submission" date="2014-04" db="EMBL/GenBank/DDBJ databases">
        <authorList>
            <consortium name="DOE Joint Genome Institute"/>
            <person name="Kuo A."/>
            <person name="Kohler A."/>
            <person name="Costa M.D."/>
            <person name="Nagy L.G."/>
            <person name="Floudas D."/>
            <person name="Copeland A."/>
            <person name="Barry K.W."/>
            <person name="Cichocki N."/>
            <person name="Veneault-Fourrey C."/>
            <person name="LaButti K."/>
            <person name="Lindquist E.A."/>
            <person name="Lipzen A."/>
            <person name="Lundell T."/>
            <person name="Morin E."/>
            <person name="Murat C."/>
            <person name="Sun H."/>
            <person name="Tunlid A."/>
            <person name="Henrissat B."/>
            <person name="Grigoriev I.V."/>
            <person name="Hibbett D.S."/>
            <person name="Martin F."/>
            <person name="Nordberg H.P."/>
            <person name="Cantor M.N."/>
            <person name="Hua S.X."/>
        </authorList>
    </citation>
    <scope>NUCLEOTIDE SEQUENCE [LARGE SCALE GENOMIC DNA]</scope>
    <source>
        <strain evidence="2 3">441</strain>
    </source>
</reference>
<evidence type="ECO:0000256" key="1">
    <source>
        <dbReference type="SAM" id="MobiDB-lite"/>
    </source>
</evidence>
<sequence>MRLSDETTEKTRHQSWTNSSRANSHKSHRSTWQKNEGNSDRGATTTSRGIYIHKPSSEKKGEKRTECFVARAVTCMWRSFLVSNIGGVCVLTLPTRSYGGRSTISQRNFELRRREGCVGAM</sequence>
<keyword evidence="3" id="KW-1185">Reference proteome</keyword>
<proteinExistence type="predicted"/>
<dbReference type="EMBL" id="KN833738">
    <property type="protein sequence ID" value="KIK22544.1"/>
    <property type="molecule type" value="Genomic_DNA"/>
</dbReference>